<evidence type="ECO:0000313" key="11">
    <source>
        <dbReference type="EMBL" id="OGF99109.1"/>
    </source>
</evidence>
<evidence type="ECO:0000313" key="12">
    <source>
        <dbReference type="Proteomes" id="UP000176992"/>
    </source>
</evidence>
<evidence type="ECO:0000256" key="9">
    <source>
        <dbReference type="ARBA" id="ARBA00023136"/>
    </source>
</evidence>
<keyword evidence="7 10" id="KW-0283">Flagellar rotation</keyword>
<protein>
    <recommendedName>
        <fullName evidence="10">Flagellar protein FliL</fullName>
    </recommendedName>
</protein>
<evidence type="ECO:0000256" key="3">
    <source>
        <dbReference type="ARBA" id="ARBA00008281"/>
    </source>
</evidence>
<dbReference type="GO" id="GO:0005886">
    <property type="term" value="C:plasma membrane"/>
    <property type="evidence" value="ECO:0007669"/>
    <property type="project" value="UniProtKB-SubCell"/>
</dbReference>
<keyword evidence="8 10" id="KW-1133">Transmembrane helix</keyword>
<dbReference type="Proteomes" id="UP000176992">
    <property type="component" value="Unassembled WGS sequence"/>
</dbReference>
<keyword evidence="4 10" id="KW-1003">Cell membrane</keyword>
<dbReference type="GO" id="GO:0009425">
    <property type="term" value="C:bacterial-type flagellum basal body"/>
    <property type="evidence" value="ECO:0007669"/>
    <property type="project" value="InterPro"/>
</dbReference>
<evidence type="ECO:0000256" key="6">
    <source>
        <dbReference type="ARBA" id="ARBA00022692"/>
    </source>
</evidence>
<comment type="similarity">
    <text evidence="3 10">Belongs to the FliL family.</text>
</comment>
<evidence type="ECO:0000256" key="7">
    <source>
        <dbReference type="ARBA" id="ARBA00022779"/>
    </source>
</evidence>
<dbReference type="AlphaFoldDB" id="A0A1F5YG29"/>
<proteinExistence type="inferred from homology"/>
<comment type="function">
    <text evidence="1 10">Controls the rotational direction of flagella during chemotaxis.</text>
</comment>
<sequence length="187" mass="21127">MAEEPQETKEEGGGEAQGPAKSKLSIKTLVLIGLPLVLLQVAVAYFIVSKVIEPKLPETKPVPEDKKTEEAKAVSGDDLSDYVTYPLADVIVNPAETGGQRYLNVSIDIYVNLLYKDLFKDLEPEIRSVIIERISQKRMDELDDYKDQQILRGEIKDDLNAVIKKYFAKKFPDLEIPRVVFSKYIIQ</sequence>
<dbReference type="Pfam" id="PF03748">
    <property type="entry name" value="FliL"/>
    <property type="match status" value="1"/>
</dbReference>
<comment type="caution">
    <text evidence="11">The sequence shown here is derived from an EMBL/GenBank/DDBJ whole genome shotgun (WGS) entry which is preliminary data.</text>
</comment>
<keyword evidence="5 10" id="KW-0145">Chemotaxis</keyword>
<dbReference type="GO" id="GO:0071978">
    <property type="term" value="P:bacterial-type flagellum-dependent swarming motility"/>
    <property type="evidence" value="ECO:0007669"/>
    <property type="project" value="TreeGrafter"/>
</dbReference>
<name>A0A1F5YG29_9BACT</name>
<dbReference type="PANTHER" id="PTHR35091:SF2">
    <property type="entry name" value="FLAGELLAR PROTEIN FLIL"/>
    <property type="match status" value="1"/>
</dbReference>
<evidence type="ECO:0000256" key="1">
    <source>
        <dbReference type="ARBA" id="ARBA00002254"/>
    </source>
</evidence>
<reference evidence="11 12" key="1">
    <citation type="journal article" date="2016" name="Nat. Commun.">
        <title>Thousands of microbial genomes shed light on interconnected biogeochemical processes in an aquifer system.</title>
        <authorList>
            <person name="Anantharaman K."/>
            <person name="Brown C.T."/>
            <person name="Hug L.A."/>
            <person name="Sharon I."/>
            <person name="Castelle C.J."/>
            <person name="Probst A.J."/>
            <person name="Thomas B.C."/>
            <person name="Singh A."/>
            <person name="Wilkins M.J."/>
            <person name="Karaoz U."/>
            <person name="Brodie E.L."/>
            <person name="Williams K.H."/>
            <person name="Hubbard S.S."/>
            <person name="Banfield J.F."/>
        </authorList>
    </citation>
    <scope>NUCLEOTIDE SEQUENCE [LARGE SCALE GENOMIC DNA]</scope>
</reference>
<evidence type="ECO:0000256" key="8">
    <source>
        <dbReference type="ARBA" id="ARBA00022989"/>
    </source>
</evidence>
<dbReference type="EMBL" id="MFIV01000043">
    <property type="protein sequence ID" value="OGF99109.1"/>
    <property type="molecule type" value="Genomic_DNA"/>
</dbReference>
<organism evidence="11 12">
    <name type="scientific">Candidatus Glassbacteria bacterium GWA2_58_10</name>
    <dbReference type="NCBI Taxonomy" id="1817865"/>
    <lineage>
        <taxon>Bacteria</taxon>
        <taxon>Candidatus Glassiibacteriota</taxon>
    </lineage>
</organism>
<dbReference type="GO" id="GO:0006935">
    <property type="term" value="P:chemotaxis"/>
    <property type="evidence" value="ECO:0007669"/>
    <property type="project" value="UniProtKB-KW"/>
</dbReference>
<comment type="subcellular location">
    <subcellularLocation>
        <location evidence="2">Cell membrane</location>
        <topology evidence="2">Single-pass membrane protein</topology>
    </subcellularLocation>
</comment>
<feature type="transmembrane region" description="Helical" evidence="10">
    <location>
        <begin position="29"/>
        <end position="48"/>
    </location>
</feature>
<accession>A0A1F5YG29</accession>
<keyword evidence="6 10" id="KW-0812">Transmembrane</keyword>
<gene>
    <name evidence="11" type="ORF">A2Z86_06520</name>
</gene>
<evidence type="ECO:0000256" key="4">
    <source>
        <dbReference type="ARBA" id="ARBA00022475"/>
    </source>
</evidence>
<dbReference type="InterPro" id="IPR005503">
    <property type="entry name" value="FliL"/>
</dbReference>
<evidence type="ECO:0000256" key="2">
    <source>
        <dbReference type="ARBA" id="ARBA00004162"/>
    </source>
</evidence>
<evidence type="ECO:0000256" key="5">
    <source>
        <dbReference type="ARBA" id="ARBA00022500"/>
    </source>
</evidence>
<dbReference type="PANTHER" id="PTHR35091">
    <property type="entry name" value="FLAGELLAR PROTEIN FLIL"/>
    <property type="match status" value="1"/>
</dbReference>
<keyword evidence="9 10" id="KW-0472">Membrane</keyword>
<evidence type="ECO:0000256" key="10">
    <source>
        <dbReference type="RuleBase" id="RU364125"/>
    </source>
</evidence>